<feature type="region of interest" description="Disordered" evidence="1">
    <location>
        <begin position="29"/>
        <end position="51"/>
    </location>
</feature>
<sequence>MSTIYAVLRWWRTLQVVIAGGDGAGGDPGRFGRMPISTSRRGRMNARRTTANASAKGVIRSATMGDRIRRMDRTGPCPLDRTLMMIRRASSADLSLTESVSQVTHPSGRSSRRTGSARAGPSAAVAVRPSGGQGARTGGGGPVVATAPLRTGIPRPRRRHTGTGRGRVGSTPEADVTARRIARPGGGDRARTHHDPAVHPGAAGRTTGSWVRGADEDGRAGRRPGRSRSEGPAVRVAAAGRGGPAPDPASDPIGEGPG</sequence>
<comment type="caution">
    <text evidence="2">The sequence shown here is derived from an EMBL/GenBank/DDBJ whole genome shotgun (WGS) entry which is preliminary data.</text>
</comment>
<evidence type="ECO:0000256" key="1">
    <source>
        <dbReference type="SAM" id="MobiDB-lite"/>
    </source>
</evidence>
<feature type="compositionally biased region" description="Gly residues" evidence="1">
    <location>
        <begin position="131"/>
        <end position="142"/>
    </location>
</feature>
<accession>A0A7Y9DWA3</accession>
<evidence type="ECO:0000313" key="3">
    <source>
        <dbReference type="Proteomes" id="UP000535890"/>
    </source>
</evidence>
<proteinExistence type="predicted"/>
<feature type="compositionally biased region" description="Low complexity" evidence="1">
    <location>
        <begin position="230"/>
        <end position="239"/>
    </location>
</feature>
<protein>
    <submittedName>
        <fullName evidence="2">Uncharacterized protein</fullName>
    </submittedName>
</protein>
<dbReference type="EMBL" id="JACCBN010000001">
    <property type="protein sequence ID" value="NYD36672.1"/>
    <property type="molecule type" value="Genomic_DNA"/>
</dbReference>
<feature type="region of interest" description="Disordered" evidence="1">
    <location>
        <begin position="94"/>
        <end position="258"/>
    </location>
</feature>
<gene>
    <name evidence="2" type="ORF">BJ983_002774</name>
</gene>
<organism evidence="2 3">
    <name type="scientific">Actinomycetospora corticicola</name>
    <dbReference type="NCBI Taxonomy" id="663602"/>
    <lineage>
        <taxon>Bacteria</taxon>
        <taxon>Bacillati</taxon>
        <taxon>Actinomycetota</taxon>
        <taxon>Actinomycetes</taxon>
        <taxon>Pseudonocardiales</taxon>
        <taxon>Pseudonocardiaceae</taxon>
        <taxon>Actinomycetospora</taxon>
    </lineage>
</organism>
<name>A0A7Y9DWA3_9PSEU</name>
<dbReference type="AlphaFoldDB" id="A0A7Y9DWA3"/>
<reference evidence="2 3" key="1">
    <citation type="submission" date="2020-07" db="EMBL/GenBank/DDBJ databases">
        <title>Sequencing the genomes of 1000 actinobacteria strains.</title>
        <authorList>
            <person name="Klenk H.-P."/>
        </authorList>
    </citation>
    <scope>NUCLEOTIDE SEQUENCE [LARGE SCALE GENOMIC DNA]</scope>
    <source>
        <strain evidence="2 3">DSM 45772</strain>
    </source>
</reference>
<dbReference type="Proteomes" id="UP000535890">
    <property type="component" value="Unassembled WGS sequence"/>
</dbReference>
<feature type="compositionally biased region" description="Polar residues" evidence="1">
    <location>
        <begin position="94"/>
        <end position="105"/>
    </location>
</feature>
<feature type="compositionally biased region" description="Low complexity" evidence="1">
    <location>
        <begin position="106"/>
        <end position="124"/>
    </location>
</feature>
<feature type="compositionally biased region" description="Basic and acidic residues" evidence="1">
    <location>
        <begin position="186"/>
        <end position="197"/>
    </location>
</feature>
<feature type="compositionally biased region" description="Low complexity" evidence="1">
    <location>
        <begin position="248"/>
        <end position="258"/>
    </location>
</feature>
<evidence type="ECO:0000313" key="2">
    <source>
        <dbReference type="EMBL" id="NYD36672.1"/>
    </source>
</evidence>
<keyword evidence="3" id="KW-1185">Reference proteome</keyword>